<dbReference type="Pfam" id="PF25671">
    <property type="entry name" value="T4_Tape_measure"/>
    <property type="match status" value="1"/>
</dbReference>
<dbReference type="RefSeq" id="YP_009207383.1">
    <property type="nucleotide sequence ID" value="NC_028894.1"/>
</dbReference>
<dbReference type="GeneID" id="26633882"/>
<dbReference type="OrthoDB" id="1728at10239"/>
<name>A0A0A7HC21_9CAUD</name>
<reference evidence="2 3" key="1">
    <citation type="submission" date="2014-10" db="EMBL/GenBank/DDBJ databases">
        <title>VR bacteriophages - a small but diverse group of low-temperature viruses.</title>
        <authorList>
            <person name="Kaliniene L."/>
            <person name="Meskys R."/>
            <person name="Simoliunas E."/>
            <person name="Zajanckauskaite A."/>
            <person name="Truncaite L."/>
        </authorList>
    </citation>
    <scope>NUCLEOTIDE SEQUENCE [LARGE SCALE GENOMIC DNA]</scope>
</reference>
<feature type="compositionally biased region" description="Basic and acidic residues" evidence="1">
    <location>
        <begin position="503"/>
        <end position="514"/>
    </location>
</feature>
<protein>
    <submittedName>
        <fullName evidence="2">Baseplate hub subunit tail length determinator</fullName>
    </submittedName>
</protein>
<dbReference type="KEGG" id="vg:26633882"/>
<keyword evidence="3" id="KW-1185">Reference proteome</keyword>
<organism evidence="2 3">
    <name type="scientific">Escherichia phage vB_EcoM_VR20</name>
    <dbReference type="NCBI Taxonomy" id="1567027"/>
    <lineage>
        <taxon>Viruses</taxon>
        <taxon>Duplodnaviria</taxon>
        <taxon>Heunggongvirae</taxon>
        <taxon>Uroviricota</taxon>
        <taxon>Caudoviricetes</taxon>
        <taxon>Pantevenvirales</taxon>
        <taxon>Straboviridae</taxon>
        <taxon>Tevenvirinae</taxon>
        <taxon>Gaprivervirus</taxon>
        <taxon>Gaprivervirus vr20</taxon>
    </lineage>
</organism>
<feature type="compositionally biased region" description="Basic and acidic residues" evidence="1">
    <location>
        <begin position="526"/>
        <end position="540"/>
    </location>
</feature>
<evidence type="ECO:0000256" key="1">
    <source>
        <dbReference type="SAM" id="MobiDB-lite"/>
    </source>
</evidence>
<feature type="compositionally biased region" description="Basic and acidic residues" evidence="1">
    <location>
        <begin position="173"/>
        <end position="183"/>
    </location>
</feature>
<feature type="region of interest" description="Disordered" evidence="1">
    <location>
        <begin position="139"/>
        <end position="187"/>
    </location>
</feature>
<feature type="compositionally biased region" description="Polar residues" evidence="1">
    <location>
        <begin position="545"/>
        <end position="570"/>
    </location>
</feature>
<dbReference type="InterPro" id="IPR057967">
    <property type="entry name" value="T4_TMP"/>
</dbReference>
<dbReference type="Proteomes" id="UP000030716">
    <property type="component" value="Segment"/>
</dbReference>
<evidence type="ECO:0000313" key="3">
    <source>
        <dbReference type="Proteomes" id="UP000030716"/>
    </source>
</evidence>
<gene>
    <name evidence="2" type="ORF">VR20_204</name>
</gene>
<dbReference type="EMBL" id="KP007360">
    <property type="protein sequence ID" value="AIZ02262.1"/>
    <property type="molecule type" value="Genomic_DNA"/>
</dbReference>
<proteinExistence type="predicted"/>
<sequence>MNKNSEQTSFRRGGPNKKLIEELAPQRRAEALSAEQNDELSNLNTTLTNTQAATELVSEAIEDKGNQIIENIQTNNGVLQDISAGVELTAEATEKTQQGIKNLTDILSDKLDKLSAMISGKIGVTSPVAGSESLKPVEDALPEPEENKPTASVPALIPPEEQKPDADFIPEPEQPKTDAEGKETNTWSLGDKLDTLSKITEKGFKASISVADRISGMLFKYTITAAAEAAKLIGGLLLLVFGIDAIRVYFQYFMKQFEKGWAEFNDKFKEWGPLLEGLMTWAKNAQAMFSEKNWLGLAEAIIRGMVNLTKNMAQLLMLGISKLISAILSKIPGMGDLADNVEASALMSYQQNTGATLDDEDQTKIAKYHDKRSAEAMEAAEKMNKKYKDKPELINQAEKYGNLTKEQADQLRAGGIDTSFRDLPEEERLDYFKKRDKAQADIIRLTQTADNLMKPDATDKKNAMEMRANIEKQLADPAMAKGGAPKDLNMRALLEKLDKSLEKFKDEPKVKPPDVKTSPDAQQAAKVDEGMKAKENKYKDAPAQAQINTVNNIQKTSRTQYNMPPQSSTPAPGMRQATRIN</sequence>
<accession>A0A0A7HC21</accession>
<feature type="region of interest" description="Disordered" evidence="1">
    <location>
        <begin position="503"/>
        <end position="581"/>
    </location>
</feature>
<evidence type="ECO:0000313" key="2">
    <source>
        <dbReference type="EMBL" id="AIZ02262.1"/>
    </source>
</evidence>